<reference evidence="5 6" key="1">
    <citation type="submission" date="2019-11" db="EMBL/GenBank/DDBJ databases">
        <title>Venatorbacter sp. nov. a predator of Campylobacter and other Gram-negative bacteria.</title>
        <authorList>
            <person name="Saeedi A."/>
            <person name="Cummings N.J."/>
            <person name="Connerton I.F."/>
            <person name="Connerton P.L."/>
        </authorList>
    </citation>
    <scope>NUCLEOTIDE SEQUENCE [LARGE SCALE GENOMIC DNA]</scope>
    <source>
        <strain evidence="5">XL5</strain>
    </source>
</reference>
<gene>
    <name evidence="5" type="ORF">GJQ55_07710</name>
</gene>
<dbReference type="AlphaFoldDB" id="A0A9X7UYK2"/>
<dbReference type="PROSITE" id="PS50987">
    <property type="entry name" value="HTH_ARSR_2"/>
    <property type="match status" value="1"/>
</dbReference>
<dbReference type="PANTHER" id="PTHR33154">
    <property type="entry name" value="TRANSCRIPTIONAL REGULATOR, ARSR FAMILY"/>
    <property type="match status" value="1"/>
</dbReference>
<dbReference type="InterPro" id="IPR036390">
    <property type="entry name" value="WH_DNA-bd_sf"/>
</dbReference>
<dbReference type="SUPFAM" id="SSF46785">
    <property type="entry name" value="Winged helix' DNA-binding domain"/>
    <property type="match status" value="1"/>
</dbReference>
<dbReference type="InterPro" id="IPR001845">
    <property type="entry name" value="HTH_ArsR_DNA-bd_dom"/>
</dbReference>
<dbReference type="Pfam" id="PF01022">
    <property type="entry name" value="HTH_5"/>
    <property type="match status" value="1"/>
</dbReference>
<dbReference type="PRINTS" id="PR00778">
    <property type="entry name" value="HTHARSR"/>
</dbReference>
<dbReference type="InterPro" id="IPR051081">
    <property type="entry name" value="HTH_MetalResp_TranReg"/>
</dbReference>
<dbReference type="InterPro" id="IPR011991">
    <property type="entry name" value="ArsR-like_HTH"/>
</dbReference>
<dbReference type="Proteomes" id="UP000596074">
    <property type="component" value="Chromosome"/>
</dbReference>
<dbReference type="CDD" id="cd00090">
    <property type="entry name" value="HTH_ARSR"/>
    <property type="match status" value="1"/>
</dbReference>
<keyword evidence="6" id="KW-1185">Reference proteome</keyword>
<evidence type="ECO:0000259" key="4">
    <source>
        <dbReference type="PROSITE" id="PS50987"/>
    </source>
</evidence>
<dbReference type="KEGG" id="vcw:GJQ55_07710"/>
<dbReference type="SMART" id="SM00418">
    <property type="entry name" value="HTH_ARSR"/>
    <property type="match status" value="1"/>
</dbReference>
<organism evidence="5 6">
    <name type="scientific">Venatoribacter cucullus</name>
    <dbReference type="NCBI Taxonomy" id="2661630"/>
    <lineage>
        <taxon>Bacteria</taxon>
        <taxon>Pseudomonadati</taxon>
        <taxon>Pseudomonadota</taxon>
        <taxon>Gammaproteobacteria</taxon>
        <taxon>Oceanospirillales</taxon>
        <taxon>Oceanospirillaceae</taxon>
        <taxon>Venatoribacter</taxon>
    </lineage>
</organism>
<feature type="domain" description="HTH arsR-type" evidence="4">
    <location>
        <begin position="16"/>
        <end position="113"/>
    </location>
</feature>
<evidence type="ECO:0000313" key="5">
    <source>
        <dbReference type="EMBL" id="QQD24368.1"/>
    </source>
</evidence>
<evidence type="ECO:0000256" key="2">
    <source>
        <dbReference type="ARBA" id="ARBA00023125"/>
    </source>
</evidence>
<dbReference type="RefSeq" id="WP_228344413.1">
    <property type="nucleotide sequence ID" value="NZ_CP046056.1"/>
</dbReference>
<dbReference type="GO" id="GO:0003677">
    <property type="term" value="F:DNA binding"/>
    <property type="evidence" value="ECO:0007669"/>
    <property type="project" value="UniProtKB-KW"/>
</dbReference>
<keyword evidence="3" id="KW-0804">Transcription</keyword>
<evidence type="ECO:0000313" key="6">
    <source>
        <dbReference type="Proteomes" id="UP000596074"/>
    </source>
</evidence>
<protein>
    <submittedName>
        <fullName evidence="5">Metalloregulator ArsR/SmtB family transcription factor</fullName>
    </submittedName>
</protein>
<sequence>MTTTPSLPSSGSDHAALAEHRQQAVRLLKALANEHRLNILCCLREGEVSVGELARRLPLSQSALSQHLAWLRSEHLVATRRHAQTIFYQLCDDKAERIITVLNSLYCGINRDGAPHAAD</sequence>
<proteinExistence type="predicted"/>
<evidence type="ECO:0000256" key="3">
    <source>
        <dbReference type="ARBA" id="ARBA00023163"/>
    </source>
</evidence>
<dbReference type="PANTHER" id="PTHR33154:SF28">
    <property type="entry name" value="HTH-TYPE TRANSCRIPTIONAL REGULATOR YGAV-RELATED"/>
    <property type="match status" value="1"/>
</dbReference>
<dbReference type="InterPro" id="IPR036388">
    <property type="entry name" value="WH-like_DNA-bd_sf"/>
</dbReference>
<accession>A0A9X7UYK2</accession>
<evidence type="ECO:0000256" key="1">
    <source>
        <dbReference type="ARBA" id="ARBA00023015"/>
    </source>
</evidence>
<name>A0A9X7UYK2_9GAMM</name>
<keyword evidence="2" id="KW-0238">DNA-binding</keyword>
<dbReference type="EMBL" id="CP046056">
    <property type="protein sequence ID" value="QQD24368.1"/>
    <property type="molecule type" value="Genomic_DNA"/>
</dbReference>
<dbReference type="Gene3D" id="1.10.10.10">
    <property type="entry name" value="Winged helix-like DNA-binding domain superfamily/Winged helix DNA-binding domain"/>
    <property type="match status" value="1"/>
</dbReference>
<dbReference type="NCBIfam" id="NF033788">
    <property type="entry name" value="HTH_metalloreg"/>
    <property type="match status" value="1"/>
</dbReference>
<dbReference type="GO" id="GO:0003700">
    <property type="term" value="F:DNA-binding transcription factor activity"/>
    <property type="evidence" value="ECO:0007669"/>
    <property type="project" value="InterPro"/>
</dbReference>
<keyword evidence="1" id="KW-0805">Transcription regulation</keyword>